<gene>
    <name evidence="1" type="ORF">Xseb_02530</name>
</gene>
<dbReference type="Proteomes" id="UP000825388">
    <property type="component" value="Unassembled WGS sequence"/>
</dbReference>
<reference evidence="1" key="1">
    <citation type="submission" date="2015-12" db="EMBL/GenBank/DDBJ databases">
        <authorList>
            <person name="Bansal K."/>
            <person name="Midha S."/>
            <person name="Patil P.B."/>
        </authorList>
    </citation>
    <scope>NUCLEOTIDE SEQUENCE</scope>
    <source>
        <strain evidence="1">LMG867</strain>
    </source>
</reference>
<sequence length="77" mass="9350">MDLNQRFDDEEYKRHQIRVYARRVDAYSYWLIEVDVQRPDGGHYPMLSDDDHSWATLEQAFSYGRQMGRELVDQNEH</sequence>
<dbReference type="RefSeq" id="WP_089111773.1">
    <property type="nucleotide sequence ID" value="NZ_LOKL01000158.1"/>
</dbReference>
<evidence type="ECO:0000313" key="2">
    <source>
        <dbReference type="Proteomes" id="UP000825388"/>
    </source>
</evidence>
<protein>
    <submittedName>
        <fullName evidence="1">Uncharacterized protein</fullName>
    </submittedName>
</protein>
<comment type="caution">
    <text evidence="1">The sequence shown here is derived from an EMBL/GenBank/DDBJ whole genome shotgun (WGS) entry which is preliminary data.</text>
</comment>
<proteinExistence type="predicted"/>
<evidence type="ECO:0000313" key="1">
    <source>
        <dbReference type="EMBL" id="MBZ3926355.1"/>
    </source>
</evidence>
<organism evidence="1 2">
    <name type="scientific">Xanthomonas citri pv. sesbaniae</name>
    <dbReference type="NCBI Taxonomy" id="473425"/>
    <lineage>
        <taxon>Bacteria</taxon>
        <taxon>Pseudomonadati</taxon>
        <taxon>Pseudomonadota</taxon>
        <taxon>Gammaproteobacteria</taxon>
        <taxon>Lysobacterales</taxon>
        <taxon>Lysobacteraceae</taxon>
        <taxon>Xanthomonas</taxon>
    </lineage>
</organism>
<dbReference type="AlphaFoldDB" id="A0AAW4RS58"/>
<name>A0AAW4RS58_XANCI</name>
<accession>A0AAW4RS58</accession>
<dbReference type="EMBL" id="LOKL01000158">
    <property type="protein sequence ID" value="MBZ3926355.1"/>
    <property type="molecule type" value="Genomic_DNA"/>
</dbReference>